<dbReference type="Proteomes" id="UP001243009">
    <property type="component" value="Unassembled WGS sequence"/>
</dbReference>
<gene>
    <name evidence="1" type="ORF">Q7A36_29170</name>
</gene>
<protein>
    <submittedName>
        <fullName evidence="1">Uncharacterized protein</fullName>
    </submittedName>
</protein>
<evidence type="ECO:0000313" key="1">
    <source>
        <dbReference type="EMBL" id="MDO9712449.1"/>
    </source>
</evidence>
<keyword evidence="2" id="KW-1185">Reference proteome</keyword>
<proteinExistence type="predicted"/>
<organism evidence="1 2">
    <name type="scientific">Paracraurococcus lichenis</name>
    <dbReference type="NCBI Taxonomy" id="3064888"/>
    <lineage>
        <taxon>Bacteria</taxon>
        <taxon>Pseudomonadati</taxon>
        <taxon>Pseudomonadota</taxon>
        <taxon>Alphaproteobacteria</taxon>
        <taxon>Acetobacterales</taxon>
        <taxon>Roseomonadaceae</taxon>
        <taxon>Paracraurococcus</taxon>
    </lineage>
</organism>
<dbReference type="RefSeq" id="WP_305107304.1">
    <property type="nucleotide sequence ID" value="NZ_JAUTWS010000048.1"/>
</dbReference>
<dbReference type="EMBL" id="JAUTWS010000048">
    <property type="protein sequence ID" value="MDO9712449.1"/>
    <property type="molecule type" value="Genomic_DNA"/>
</dbReference>
<evidence type="ECO:0000313" key="2">
    <source>
        <dbReference type="Proteomes" id="UP001243009"/>
    </source>
</evidence>
<comment type="caution">
    <text evidence="1">The sequence shown here is derived from an EMBL/GenBank/DDBJ whole genome shotgun (WGS) entry which is preliminary data.</text>
</comment>
<reference evidence="1 2" key="1">
    <citation type="submission" date="2023-08" db="EMBL/GenBank/DDBJ databases">
        <title>The draft genome sequence of Paracraurococcus sp. LOR1-02.</title>
        <authorList>
            <person name="Kingkaew E."/>
            <person name="Tanasupawat S."/>
        </authorList>
    </citation>
    <scope>NUCLEOTIDE SEQUENCE [LARGE SCALE GENOMIC DNA]</scope>
    <source>
        <strain evidence="1 2">LOR1-02</strain>
    </source>
</reference>
<name>A0ABT9E8E4_9PROT</name>
<sequence length="77" mass="7621">MKARILAETRILGAALPVGCVPDLPEKLVADLVALGAADPDPAAVAYAETLGIAMPEAALEAIAALAPSADADAEQA</sequence>
<accession>A0ABT9E8E4</accession>